<evidence type="ECO:0000256" key="1">
    <source>
        <dbReference type="SAM" id="MobiDB-lite"/>
    </source>
</evidence>
<dbReference type="AlphaFoldDB" id="A0AAV0B388"/>
<feature type="region of interest" description="Disordered" evidence="1">
    <location>
        <begin position="1"/>
        <end position="93"/>
    </location>
</feature>
<keyword evidence="3" id="KW-1185">Reference proteome</keyword>
<reference evidence="2" key="1">
    <citation type="submission" date="2022-06" db="EMBL/GenBank/DDBJ databases">
        <authorList>
            <consortium name="SYNGENTA / RWTH Aachen University"/>
        </authorList>
    </citation>
    <scope>NUCLEOTIDE SEQUENCE</scope>
</reference>
<feature type="compositionally biased region" description="Low complexity" evidence="1">
    <location>
        <begin position="48"/>
        <end position="57"/>
    </location>
</feature>
<accession>A0AAV0B388</accession>
<sequence length="377" mass="41490">MIQPVRATVLNHSKNKNMGDVTPALLNDSTIPINSDESKTDSVDKYDSSSTASDSSAEQINSIGAQSRIPEKENLSNERGSFRESESIPLTFKTPPKSFERLLTESSLPGLSQKEEGVGVAVFSENEELKAEPELIQNNDEKIVKVSDAQEASVEALGKTTDPSSVKRTKKKKILLKLYYEGQTEDQISVNIDIGRKMSEILAYASKKLNISSNLMQLYLQPRDPSETTERLLSLELSAKEAGLINEDVLRIGQVKKDPAPASEVVAKDTADTKKFTPESKFTSKRRSEYDSQRASNIQSVILPTRSSSFLARARPITKPAAVRNTVSTEVKRKKGLPLPSAPNEKLKPNKTSNSETSNSEISNSEAFDMVDPNQKI</sequence>
<comment type="caution">
    <text evidence="2">The sequence shown here is derived from an EMBL/GenBank/DDBJ whole genome shotgun (WGS) entry which is preliminary data.</text>
</comment>
<feature type="compositionally biased region" description="Low complexity" evidence="1">
    <location>
        <begin position="352"/>
        <end position="366"/>
    </location>
</feature>
<protein>
    <submittedName>
        <fullName evidence="2">Expressed protein</fullName>
    </submittedName>
</protein>
<proteinExistence type="predicted"/>
<feature type="region of interest" description="Disordered" evidence="1">
    <location>
        <begin position="317"/>
        <end position="377"/>
    </location>
</feature>
<evidence type="ECO:0000313" key="2">
    <source>
        <dbReference type="EMBL" id="CAH7676238.1"/>
    </source>
</evidence>
<feature type="compositionally biased region" description="Basic and acidic residues" evidence="1">
    <location>
        <begin position="36"/>
        <end position="47"/>
    </location>
</feature>
<dbReference type="Proteomes" id="UP001153365">
    <property type="component" value="Unassembled WGS sequence"/>
</dbReference>
<gene>
    <name evidence="2" type="ORF">PPACK8108_LOCUS11350</name>
</gene>
<name>A0AAV0B388_PHAPC</name>
<evidence type="ECO:0000313" key="3">
    <source>
        <dbReference type="Proteomes" id="UP001153365"/>
    </source>
</evidence>
<dbReference type="EMBL" id="CALTRL010002615">
    <property type="protein sequence ID" value="CAH7676238.1"/>
    <property type="molecule type" value="Genomic_DNA"/>
</dbReference>
<feature type="compositionally biased region" description="Basic and acidic residues" evidence="1">
    <location>
        <begin position="69"/>
        <end position="86"/>
    </location>
</feature>
<organism evidence="2 3">
    <name type="scientific">Phakopsora pachyrhizi</name>
    <name type="common">Asian soybean rust disease fungus</name>
    <dbReference type="NCBI Taxonomy" id="170000"/>
    <lineage>
        <taxon>Eukaryota</taxon>
        <taxon>Fungi</taxon>
        <taxon>Dikarya</taxon>
        <taxon>Basidiomycota</taxon>
        <taxon>Pucciniomycotina</taxon>
        <taxon>Pucciniomycetes</taxon>
        <taxon>Pucciniales</taxon>
        <taxon>Phakopsoraceae</taxon>
        <taxon>Phakopsora</taxon>
    </lineage>
</organism>